<dbReference type="Proteomes" id="UP000287756">
    <property type="component" value="Chromosome"/>
</dbReference>
<reference evidence="2 3" key="1">
    <citation type="submission" date="2018-01" db="EMBL/GenBank/DDBJ databases">
        <title>The whole genome sequencing and assembly of Halobacillus litoralis ERB031 strain.</title>
        <authorList>
            <person name="Lee S.-J."/>
            <person name="Park M.-K."/>
            <person name="Kim J.-Y."/>
            <person name="Lee Y.-J."/>
            <person name="Yi H."/>
            <person name="Bahn Y.-S."/>
            <person name="Kim J.F."/>
            <person name="Lee D.-W."/>
        </authorList>
    </citation>
    <scope>NUCLEOTIDE SEQUENCE [LARGE SCALE GENOMIC DNA]</scope>
    <source>
        <strain evidence="2 3">ERB 031</strain>
    </source>
</reference>
<proteinExistence type="predicted"/>
<dbReference type="RefSeq" id="WP_128526075.1">
    <property type="nucleotide sequence ID" value="NZ_CP026118.1"/>
</dbReference>
<dbReference type="KEGG" id="hli:HLI_17105"/>
<keyword evidence="1" id="KW-0812">Transmembrane</keyword>
<keyword evidence="1" id="KW-0472">Membrane</keyword>
<accession>A0A410MGD9</accession>
<feature type="transmembrane region" description="Helical" evidence="1">
    <location>
        <begin position="266"/>
        <end position="285"/>
    </location>
</feature>
<feature type="transmembrane region" description="Helical" evidence="1">
    <location>
        <begin position="133"/>
        <end position="154"/>
    </location>
</feature>
<sequence length="404" mass="46727">MIEGKKNLTLAYQYLGESLLLYFIIYPVAAWSTASMPFWSYLISALVSLLVFQIGTHYFEGFLPYFLSPVLVLLLAYMTGVHFYLSLIIVFVFIWRFYIHEQEPDLENERFLLFSTTVCAFLMLILFNDNDLLAALLLQYLVVIAGYTASHYFQSEKLKRKSSLKNLFMLSALLAVGLALVIGLLPQIRYVLGTIWSAGSYLFLMLVNRFFTVLAWAGLEVSEIEPLERETSLEVNSSEKLFNKEENMQLLDSDSTEQVAQATESVVVFLLISGIILTLFLLNYIRKRKGVENEPDLEGVSYRYSSHSIDGSSKIPSFRFRRSETKGQIREHFLDFEKFAAKYGVGRAPNEPIEDWFNRVDLDVNSTNLYQQVRYGAKDLNEEEKQCFFKRINELKRQIKERNK</sequence>
<protein>
    <recommendedName>
        <fullName evidence="4">DUF4129 domain-containing protein</fullName>
    </recommendedName>
</protein>
<feature type="transmembrane region" description="Helical" evidence="1">
    <location>
        <begin position="38"/>
        <end position="59"/>
    </location>
</feature>
<dbReference type="AlphaFoldDB" id="A0A410MGD9"/>
<evidence type="ECO:0000313" key="3">
    <source>
        <dbReference type="Proteomes" id="UP000287756"/>
    </source>
</evidence>
<keyword evidence="1" id="KW-1133">Transmembrane helix</keyword>
<dbReference type="EMBL" id="CP026118">
    <property type="protein sequence ID" value="QAS53804.1"/>
    <property type="molecule type" value="Genomic_DNA"/>
</dbReference>
<evidence type="ECO:0008006" key="4">
    <source>
        <dbReference type="Google" id="ProtNLM"/>
    </source>
</evidence>
<feature type="transmembrane region" description="Helical" evidence="1">
    <location>
        <begin position="12"/>
        <end position="31"/>
    </location>
</feature>
<evidence type="ECO:0000313" key="2">
    <source>
        <dbReference type="EMBL" id="QAS53804.1"/>
    </source>
</evidence>
<gene>
    <name evidence="2" type="ORF">HLI_17105</name>
</gene>
<organism evidence="2 3">
    <name type="scientific">Halobacillus litoralis</name>
    <dbReference type="NCBI Taxonomy" id="45668"/>
    <lineage>
        <taxon>Bacteria</taxon>
        <taxon>Bacillati</taxon>
        <taxon>Bacillota</taxon>
        <taxon>Bacilli</taxon>
        <taxon>Bacillales</taxon>
        <taxon>Bacillaceae</taxon>
        <taxon>Halobacillus</taxon>
    </lineage>
</organism>
<evidence type="ECO:0000256" key="1">
    <source>
        <dbReference type="SAM" id="Phobius"/>
    </source>
</evidence>
<dbReference type="OrthoDB" id="2352496at2"/>
<feature type="transmembrane region" description="Helical" evidence="1">
    <location>
        <begin position="111"/>
        <end position="127"/>
    </location>
</feature>
<name>A0A410MGD9_9BACI</name>
<feature type="transmembrane region" description="Helical" evidence="1">
    <location>
        <begin position="166"/>
        <end position="188"/>
    </location>
</feature>
<feature type="transmembrane region" description="Helical" evidence="1">
    <location>
        <begin position="71"/>
        <end position="99"/>
    </location>
</feature>